<dbReference type="PANTHER" id="PTHR42807">
    <property type="entry name" value="GLUTARYL-COA DEHYDROGENASE, MITOCHONDRIAL"/>
    <property type="match status" value="1"/>
</dbReference>
<keyword evidence="4 11" id="KW-0274">FAD</keyword>
<evidence type="ECO:0000256" key="11">
    <source>
        <dbReference type="RuleBase" id="RU362125"/>
    </source>
</evidence>
<accession>A0A2S6IIV7</accession>
<sequence>MAGDGAQHDGTARGAGTGEVDADLLGASALLTEEELGWQRRVREFVAARIAPVVDADFEDRHFRRELVRELGELGVLGMHLRGHGCAGAGAVSYGLACMELEAGDSAWRTFVSVQGSLAMSAIARFGTAEQQEQWLPAMAAGRAIGCFGLTEPGAGSDPAAMTTTARRDGGDWVLDGRKRWIGLGSVADVVVLWARAEDGVRGFLVPTSAPGFSAHDIDNKLSLRASVQCELHLDSVRLPAEAALPGAVGLRAPFSCLGEARYGIVWGVLGPARECIAAAVRHARRRQVFGKALAELQLTQAKVADMVVEHQKALLLALHLGRLKEAGTLTPAQVSVGKLNNVREALEIARTARTILGGDGVTSDYPVMRHMANLESVRTYEGTDEVHTLVVGHAVTGLRAFS</sequence>
<dbReference type="GO" id="GO:0000062">
    <property type="term" value="F:fatty-acyl-CoA binding"/>
    <property type="evidence" value="ECO:0007669"/>
    <property type="project" value="TreeGrafter"/>
</dbReference>
<evidence type="ECO:0000256" key="10">
    <source>
        <dbReference type="ARBA" id="ARBA00049493"/>
    </source>
</evidence>
<dbReference type="Pfam" id="PF00441">
    <property type="entry name" value="Acyl-CoA_dh_1"/>
    <property type="match status" value="1"/>
</dbReference>
<dbReference type="Gene3D" id="1.20.140.10">
    <property type="entry name" value="Butyryl-CoA Dehydrogenase, subunit A, domain 3"/>
    <property type="match status" value="1"/>
</dbReference>
<dbReference type="SUPFAM" id="SSF56645">
    <property type="entry name" value="Acyl-CoA dehydrogenase NM domain-like"/>
    <property type="match status" value="1"/>
</dbReference>
<dbReference type="GO" id="GO:0046949">
    <property type="term" value="P:fatty-acyl-CoA biosynthetic process"/>
    <property type="evidence" value="ECO:0007669"/>
    <property type="project" value="TreeGrafter"/>
</dbReference>
<evidence type="ECO:0000259" key="12">
    <source>
        <dbReference type="Pfam" id="PF00441"/>
    </source>
</evidence>
<dbReference type="SUPFAM" id="SSF47203">
    <property type="entry name" value="Acyl-CoA dehydrogenase C-terminal domain-like"/>
    <property type="match status" value="1"/>
</dbReference>
<dbReference type="InterPro" id="IPR009075">
    <property type="entry name" value="AcylCo_DH/oxidase_C"/>
</dbReference>
<dbReference type="EMBL" id="PTJD01000008">
    <property type="protein sequence ID" value="PPK94115.1"/>
    <property type="molecule type" value="Genomic_DNA"/>
</dbReference>
<evidence type="ECO:0000256" key="2">
    <source>
        <dbReference type="ARBA" id="ARBA00009347"/>
    </source>
</evidence>
<feature type="domain" description="Acyl-CoA dehydrogenase/oxidase N-terminal" evidence="14">
    <location>
        <begin position="32"/>
        <end position="142"/>
    </location>
</feature>
<evidence type="ECO:0000259" key="13">
    <source>
        <dbReference type="Pfam" id="PF02770"/>
    </source>
</evidence>
<dbReference type="PROSITE" id="PS00072">
    <property type="entry name" value="ACYL_COA_DH_1"/>
    <property type="match status" value="1"/>
</dbReference>
<keyword evidence="6 11" id="KW-0560">Oxidoreductase</keyword>
<dbReference type="InterPro" id="IPR046373">
    <property type="entry name" value="Acyl-CoA_Oxase/DH_mid-dom_sf"/>
</dbReference>
<dbReference type="GO" id="GO:0004361">
    <property type="term" value="F:glutaryl-CoA dehydrogenase activity"/>
    <property type="evidence" value="ECO:0007669"/>
    <property type="project" value="UniProtKB-EC"/>
</dbReference>
<evidence type="ECO:0000256" key="8">
    <source>
        <dbReference type="ARBA" id="ARBA00037927"/>
    </source>
</evidence>
<comment type="cofactor">
    <cofactor evidence="1 11">
        <name>FAD</name>
        <dbReference type="ChEBI" id="CHEBI:57692"/>
    </cofactor>
</comment>
<evidence type="ECO:0000256" key="1">
    <source>
        <dbReference type="ARBA" id="ARBA00001974"/>
    </source>
</evidence>
<keyword evidence="5" id="KW-0809">Transit peptide</keyword>
<dbReference type="GO" id="GO:0033539">
    <property type="term" value="P:fatty acid beta-oxidation using acyl-CoA dehydrogenase"/>
    <property type="evidence" value="ECO:0007669"/>
    <property type="project" value="TreeGrafter"/>
</dbReference>
<evidence type="ECO:0000313" key="16">
    <source>
        <dbReference type="Proteomes" id="UP000239485"/>
    </source>
</evidence>
<dbReference type="EC" id="1.3.8.6" evidence="9"/>
<dbReference type="Proteomes" id="UP000239485">
    <property type="component" value="Unassembled WGS sequence"/>
</dbReference>
<dbReference type="Gene3D" id="2.40.110.10">
    <property type="entry name" value="Butyryl-CoA Dehydrogenase, subunit A, domain 2"/>
    <property type="match status" value="1"/>
</dbReference>
<evidence type="ECO:0000256" key="5">
    <source>
        <dbReference type="ARBA" id="ARBA00022946"/>
    </source>
</evidence>
<gene>
    <name evidence="15" type="ORF">CLV92_10813</name>
</gene>
<comment type="pathway">
    <text evidence="7">Amino-acid metabolism; lysine degradation.</text>
</comment>
<dbReference type="InterPro" id="IPR037069">
    <property type="entry name" value="AcylCoA_DH/ox_N_sf"/>
</dbReference>
<dbReference type="InterPro" id="IPR013786">
    <property type="entry name" value="AcylCoA_DH/ox_N"/>
</dbReference>
<dbReference type="AlphaFoldDB" id="A0A2S6IIV7"/>
<evidence type="ECO:0000259" key="14">
    <source>
        <dbReference type="Pfam" id="PF02771"/>
    </source>
</evidence>
<feature type="domain" description="Acyl-CoA dehydrogenase/oxidase C-terminal" evidence="12">
    <location>
        <begin position="250"/>
        <end position="395"/>
    </location>
</feature>
<proteinExistence type="inferred from homology"/>
<reference evidence="15 16" key="1">
    <citation type="submission" date="2018-02" db="EMBL/GenBank/DDBJ databases">
        <title>Genomic Encyclopedia of Archaeal and Bacterial Type Strains, Phase II (KMG-II): from individual species to whole genera.</title>
        <authorList>
            <person name="Goeker M."/>
        </authorList>
    </citation>
    <scope>NUCLEOTIDE SEQUENCE [LARGE SCALE GENOMIC DNA]</scope>
    <source>
        <strain evidence="15 16">DSM 22857</strain>
    </source>
</reference>
<evidence type="ECO:0000256" key="9">
    <source>
        <dbReference type="ARBA" id="ARBA00039033"/>
    </source>
</evidence>
<dbReference type="Gene3D" id="1.10.540.10">
    <property type="entry name" value="Acyl-CoA dehydrogenase/oxidase, N-terminal domain"/>
    <property type="match status" value="1"/>
</dbReference>
<dbReference type="Pfam" id="PF02771">
    <property type="entry name" value="Acyl-CoA_dh_N"/>
    <property type="match status" value="1"/>
</dbReference>
<comment type="pathway">
    <text evidence="8">Amino-acid metabolism; tryptophan metabolism.</text>
</comment>
<evidence type="ECO:0000256" key="4">
    <source>
        <dbReference type="ARBA" id="ARBA00022827"/>
    </source>
</evidence>
<comment type="caution">
    <text evidence="15">The sequence shown here is derived from an EMBL/GenBank/DDBJ whole genome shotgun (WGS) entry which is preliminary data.</text>
</comment>
<evidence type="ECO:0000256" key="3">
    <source>
        <dbReference type="ARBA" id="ARBA00022630"/>
    </source>
</evidence>
<comment type="catalytic activity">
    <reaction evidence="10">
        <text>glutaryl-CoA + oxidized [electron-transfer flavoprotein] + 2 H(+) = (2E)-butenoyl-CoA + reduced [electron-transfer flavoprotein] + CO2</text>
        <dbReference type="Rhea" id="RHEA:13389"/>
        <dbReference type="Rhea" id="RHEA-COMP:10685"/>
        <dbReference type="Rhea" id="RHEA-COMP:10686"/>
        <dbReference type="ChEBI" id="CHEBI:15378"/>
        <dbReference type="ChEBI" id="CHEBI:16526"/>
        <dbReference type="ChEBI" id="CHEBI:57332"/>
        <dbReference type="ChEBI" id="CHEBI:57378"/>
        <dbReference type="ChEBI" id="CHEBI:57692"/>
        <dbReference type="ChEBI" id="CHEBI:58307"/>
        <dbReference type="EC" id="1.3.8.6"/>
    </reaction>
</comment>
<dbReference type="InterPro" id="IPR006091">
    <property type="entry name" value="Acyl-CoA_Oxase/DH_mid-dom"/>
</dbReference>
<keyword evidence="16" id="KW-1185">Reference proteome</keyword>
<name>A0A2S6IIV7_9ACTN</name>
<evidence type="ECO:0000313" key="15">
    <source>
        <dbReference type="EMBL" id="PPK94115.1"/>
    </source>
</evidence>
<protein>
    <recommendedName>
        <fullName evidence="9">glutaryl-CoA dehydrogenase (ETF)</fullName>
        <ecNumber evidence="9">1.3.8.6</ecNumber>
    </recommendedName>
</protein>
<organism evidence="15 16">
    <name type="scientific">Kineococcus xinjiangensis</name>
    <dbReference type="NCBI Taxonomy" id="512762"/>
    <lineage>
        <taxon>Bacteria</taxon>
        <taxon>Bacillati</taxon>
        <taxon>Actinomycetota</taxon>
        <taxon>Actinomycetes</taxon>
        <taxon>Kineosporiales</taxon>
        <taxon>Kineosporiaceae</taxon>
        <taxon>Kineococcus</taxon>
    </lineage>
</organism>
<feature type="domain" description="Acyl-CoA oxidase/dehydrogenase middle" evidence="13">
    <location>
        <begin position="147"/>
        <end position="237"/>
    </location>
</feature>
<dbReference type="GO" id="GO:0050660">
    <property type="term" value="F:flavin adenine dinucleotide binding"/>
    <property type="evidence" value="ECO:0007669"/>
    <property type="project" value="InterPro"/>
</dbReference>
<evidence type="ECO:0000256" key="7">
    <source>
        <dbReference type="ARBA" id="ARBA00037899"/>
    </source>
</evidence>
<dbReference type="InterPro" id="IPR006089">
    <property type="entry name" value="Acyl-CoA_DH_CS"/>
</dbReference>
<comment type="similarity">
    <text evidence="2 11">Belongs to the acyl-CoA dehydrogenase family.</text>
</comment>
<keyword evidence="3 11" id="KW-0285">Flavoprotein</keyword>
<evidence type="ECO:0000256" key="6">
    <source>
        <dbReference type="ARBA" id="ARBA00023002"/>
    </source>
</evidence>
<dbReference type="InterPro" id="IPR009100">
    <property type="entry name" value="AcylCoA_DH/oxidase_NM_dom_sf"/>
</dbReference>
<dbReference type="InterPro" id="IPR036250">
    <property type="entry name" value="AcylCo_DH-like_C"/>
</dbReference>
<dbReference type="InterPro" id="IPR052033">
    <property type="entry name" value="Glutaryl-CoA_DH_mitochondrial"/>
</dbReference>
<dbReference type="PANTHER" id="PTHR42807:SF1">
    <property type="entry name" value="GLUTARYL-COA DEHYDROGENASE, MITOCHONDRIAL"/>
    <property type="match status" value="1"/>
</dbReference>
<dbReference type="Pfam" id="PF02770">
    <property type="entry name" value="Acyl-CoA_dh_M"/>
    <property type="match status" value="1"/>
</dbReference>